<protein>
    <submittedName>
        <fullName evidence="6">WYL domain-containing protein</fullName>
    </submittedName>
</protein>
<dbReference type="PANTHER" id="PTHR34580:SF1">
    <property type="entry name" value="PROTEIN PAFC"/>
    <property type="match status" value="1"/>
</dbReference>
<dbReference type="InterPro" id="IPR028349">
    <property type="entry name" value="PafC-like"/>
</dbReference>
<evidence type="ECO:0000256" key="1">
    <source>
        <dbReference type="ARBA" id="ARBA00023015"/>
    </source>
</evidence>
<dbReference type="Pfam" id="PF13280">
    <property type="entry name" value="WYL"/>
    <property type="match status" value="1"/>
</dbReference>
<name>A0ABN2NLS0_9PSEU</name>
<dbReference type="InterPro" id="IPR051534">
    <property type="entry name" value="CBASS_pafABC_assoc_protein"/>
</dbReference>
<keyword evidence="7" id="KW-1185">Reference proteome</keyword>
<evidence type="ECO:0000256" key="2">
    <source>
        <dbReference type="ARBA" id="ARBA00023163"/>
    </source>
</evidence>
<dbReference type="PIRSF" id="PIRSF016838">
    <property type="entry name" value="PafC"/>
    <property type="match status" value="1"/>
</dbReference>
<evidence type="ECO:0000313" key="7">
    <source>
        <dbReference type="Proteomes" id="UP001500449"/>
    </source>
</evidence>
<dbReference type="RefSeq" id="WP_344426074.1">
    <property type="nucleotide sequence ID" value="NZ_BAAAQK010000028.1"/>
</dbReference>
<keyword evidence="2" id="KW-0804">Transcription</keyword>
<comment type="caution">
    <text evidence="6">The sequence shown here is derived from an EMBL/GenBank/DDBJ whole genome shotgun (WGS) entry which is preliminary data.</text>
</comment>
<dbReference type="PROSITE" id="PS51000">
    <property type="entry name" value="HTH_DEOR_2"/>
    <property type="match status" value="1"/>
</dbReference>
<evidence type="ECO:0000313" key="6">
    <source>
        <dbReference type="EMBL" id="GAA1874864.1"/>
    </source>
</evidence>
<dbReference type="PROSITE" id="PS52050">
    <property type="entry name" value="WYL"/>
    <property type="match status" value="1"/>
</dbReference>
<keyword evidence="4" id="KW-0732">Signal</keyword>
<organism evidence="6 7">
    <name type="scientific">Pseudonocardia ailaonensis</name>
    <dbReference type="NCBI Taxonomy" id="367279"/>
    <lineage>
        <taxon>Bacteria</taxon>
        <taxon>Bacillati</taxon>
        <taxon>Actinomycetota</taxon>
        <taxon>Actinomycetes</taxon>
        <taxon>Pseudonocardiales</taxon>
        <taxon>Pseudonocardiaceae</taxon>
        <taxon>Pseudonocardia</taxon>
    </lineage>
</organism>
<evidence type="ECO:0000256" key="4">
    <source>
        <dbReference type="SAM" id="SignalP"/>
    </source>
</evidence>
<dbReference type="InterPro" id="IPR057727">
    <property type="entry name" value="WCX_dom"/>
</dbReference>
<dbReference type="InterPro" id="IPR026881">
    <property type="entry name" value="WYL_dom"/>
</dbReference>
<feature type="signal peptide" evidence="4">
    <location>
        <begin position="1"/>
        <end position="21"/>
    </location>
</feature>
<dbReference type="InterPro" id="IPR013196">
    <property type="entry name" value="HTH_11"/>
</dbReference>
<dbReference type="Gene3D" id="1.10.10.10">
    <property type="entry name" value="Winged helix-like DNA-binding domain superfamily/Winged helix DNA-binding domain"/>
    <property type="match status" value="1"/>
</dbReference>
<evidence type="ECO:0000259" key="5">
    <source>
        <dbReference type="PROSITE" id="PS51000"/>
    </source>
</evidence>
<dbReference type="EMBL" id="BAAAQK010000028">
    <property type="protein sequence ID" value="GAA1874864.1"/>
    <property type="molecule type" value="Genomic_DNA"/>
</dbReference>
<feature type="region of interest" description="Disordered" evidence="3">
    <location>
        <begin position="191"/>
        <end position="215"/>
    </location>
</feature>
<feature type="domain" description="HTH deoR-type" evidence="5">
    <location>
        <begin position="2"/>
        <end position="75"/>
    </location>
</feature>
<sequence length="363" mass="38552">MRASRLMALLFVLQRRRAATAAELAAELEVSERTIYRDVASLTDVGVPIWTEPGPGGGIRLVEGWRTRLDGLTAQEAGAMLAMGAPAVLAELGMGSALAGAQAKILATLPEGLRDHARTVAERVHLDAPGWFRAPAEVTHLAALAGALWEERRVAIRYGPRKVRRVVEPLGLVLKAGVWYLVAQVRPEAEPTLGTGAEPTVGPGAEPTVGPEGESAAGRVVRTYRASKIDEATVLDQTFTRPPDFDLPSHWARSAAEFASTMLRDRVRIRVSPRGLRGLPSVTDTDAATAAITAAGEPDAEGWRELTLDVESLTVASGQLLALGGEVEALDPPELRERLAEYGRAVLERNSGPVSQGGGTNPP</sequence>
<dbReference type="InterPro" id="IPR036390">
    <property type="entry name" value="WH_DNA-bd_sf"/>
</dbReference>
<reference evidence="6 7" key="1">
    <citation type="journal article" date="2019" name="Int. J. Syst. Evol. Microbiol.">
        <title>The Global Catalogue of Microorganisms (GCM) 10K type strain sequencing project: providing services to taxonomists for standard genome sequencing and annotation.</title>
        <authorList>
            <consortium name="The Broad Institute Genomics Platform"/>
            <consortium name="The Broad Institute Genome Sequencing Center for Infectious Disease"/>
            <person name="Wu L."/>
            <person name="Ma J."/>
        </authorList>
    </citation>
    <scope>NUCLEOTIDE SEQUENCE [LARGE SCALE GENOMIC DNA]</scope>
    <source>
        <strain evidence="6 7">JCM 16009</strain>
    </source>
</reference>
<gene>
    <name evidence="6" type="ORF">GCM10009836_65050</name>
</gene>
<keyword evidence="1" id="KW-0805">Transcription regulation</keyword>
<dbReference type="SUPFAM" id="SSF46785">
    <property type="entry name" value="Winged helix' DNA-binding domain"/>
    <property type="match status" value="1"/>
</dbReference>
<dbReference type="InterPro" id="IPR001034">
    <property type="entry name" value="DeoR_HTH"/>
</dbReference>
<dbReference type="Pfam" id="PF08279">
    <property type="entry name" value="HTH_11"/>
    <property type="match status" value="1"/>
</dbReference>
<accession>A0ABN2NLS0</accession>
<dbReference type="Proteomes" id="UP001500449">
    <property type="component" value="Unassembled WGS sequence"/>
</dbReference>
<dbReference type="Pfam" id="PF25583">
    <property type="entry name" value="WCX"/>
    <property type="match status" value="1"/>
</dbReference>
<dbReference type="InterPro" id="IPR036388">
    <property type="entry name" value="WH-like_DNA-bd_sf"/>
</dbReference>
<feature type="chain" id="PRO_5046495258" evidence="4">
    <location>
        <begin position="22"/>
        <end position="363"/>
    </location>
</feature>
<evidence type="ECO:0000256" key="3">
    <source>
        <dbReference type="SAM" id="MobiDB-lite"/>
    </source>
</evidence>
<dbReference type="PANTHER" id="PTHR34580">
    <property type="match status" value="1"/>
</dbReference>
<proteinExistence type="predicted"/>